<reference evidence="2 3" key="1">
    <citation type="submission" date="2020-08" db="EMBL/GenBank/DDBJ databases">
        <title>Genomic Encyclopedia of Type Strains, Phase IV (KMG-V): Genome sequencing to study the core and pangenomes of soil and plant-associated prokaryotes.</title>
        <authorList>
            <person name="Whitman W."/>
        </authorList>
    </citation>
    <scope>NUCLEOTIDE SEQUENCE [LARGE SCALE GENOMIC DNA]</scope>
    <source>
        <strain evidence="2 3">MP7CTX6</strain>
    </source>
</reference>
<sequence>MEIIAAQLEDIDQIMHIIEQAKYIMRANGNHTQWINGYPSKEIITADIRNQYAFVCLINMEIVGYFCLITGNDPDPNYKVIEQGAWLNNAPYGVIHRLASSGTAKGIARKAFDFAFSRINNVRVDTNHDNLPMQNFLKNSGFTYCGIIYVSDGTPRDAFQKTIAADQA</sequence>
<name>A0A7W8YU53_9SPHI</name>
<protein>
    <submittedName>
        <fullName evidence="2">RimJ/RimL family protein N-acetyltransferase</fullName>
    </submittedName>
</protein>
<dbReference type="Proteomes" id="UP000537718">
    <property type="component" value="Unassembled WGS sequence"/>
</dbReference>
<dbReference type="AlphaFoldDB" id="A0A7W8YU53"/>
<proteinExistence type="predicted"/>
<organism evidence="2 3">
    <name type="scientific">Pedobacter cryoconitis</name>
    <dbReference type="NCBI Taxonomy" id="188932"/>
    <lineage>
        <taxon>Bacteria</taxon>
        <taxon>Pseudomonadati</taxon>
        <taxon>Bacteroidota</taxon>
        <taxon>Sphingobacteriia</taxon>
        <taxon>Sphingobacteriales</taxon>
        <taxon>Sphingobacteriaceae</taxon>
        <taxon>Pedobacter</taxon>
    </lineage>
</organism>
<accession>A0A7W8YU53</accession>
<evidence type="ECO:0000313" key="3">
    <source>
        <dbReference type="Proteomes" id="UP000537718"/>
    </source>
</evidence>
<feature type="domain" description="N-acetyltransferase" evidence="1">
    <location>
        <begin position="1"/>
        <end position="166"/>
    </location>
</feature>
<dbReference type="InterPro" id="IPR000182">
    <property type="entry name" value="GNAT_dom"/>
</dbReference>
<dbReference type="Gene3D" id="3.40.630.30">
    <property type="match status" value="1"/>
</dbReference>
<dbReference type="SUPFAM" id="SSF55729">
    <property type="entry name" value="Acyl-CoA N-acyltransferases (Nat)"/>
    <property type="match status" value="1"/>
</dbReference>
<evidence type="ECO:0000313" key="2">
    <source>
        <dbReference type="EMBL" id="MBB5621845.1"/>
    </source>
</evidence>
<comment type="caution">
    <text evidence="2">The sequence shown here is derived from an EMBL/GenBank/DDBJ whole genome shotgun (WGS) entry which is preliminary data.</text>
</comment>
<dbReference type="GO" id="GO:0016747">
    <property type="term" value="F:acyltransferase activity, transferring groups other than amino-acyl groups"/>
    <property type="evidence" value="ECO:0007669"/>
    <property type="project" value="InterPro"/>
</dbReference>
<keyword evidence="2" id="KW-0808">Transferase</keyword>
<gene>
    <name evidence="2" type="ORF">HDE69_002908</name>
</gene>
<dbReference type="PROSITE" id="PS51186">
    <property type="entry name" value="GNAT"/>
    <property type="match status" value="1"/>
</dbReference>
<evidence type="ECO:0000259" key="1">
    <source>
        <dbReference type="PROSITE" id="PS51186"/>
    </source>
</evidence>
<dbReference type="RefSeq" id="WP_183867785.1">
    <property type="nucleotide sequence ID" value="NZ_JACHCF010000006.1"/>
</dbReference>
<dbReference type="InterPro" id="IPR016181">
    <property type="entry name" value="Acyl_CoA_acyltransferase"/>
</dbReference>
<dbReference type="EMBL" id="JACHCF010000006">
    <property type="protein sequence ID" value="MBB5621845.1"/>
    <property type="molecule type" value="Genomic_DNA"/>
</dbReference>